<accession>A0A6A7K4H4</accession>
<dbReference type="AlphaFoldDB" id="A0A6A7K4H4"/>
<comment type="subcellular location">
    <subcellularLocation>
        <location evidence="1">Endomembrane system</location>
        <topology evidence="1">Multi-pass membrane protein</topology>
    </subcellularLocation>
</comment>
<keyword evidence="6" id="KW-0489">Methyltransferase</keyword>
<keyword evidence="7" id="KW-1185">Reference proteome</keyword>
<keyword evidence="4 5" id="KW-0472">Membrane</keyword>
<dbReference type="PANTHER" id="PTHR12714:SF24">
    <property type="entry name" value="SLR1182 PROTEIN"/>
    <property type="match status" value="1"/>
</dbReference>
<keyword evidence="3 5" id="KW-1133">Transmembrane helix</keyword>
<feature type="transmembrane region" description="Helical" evidence="5">
    <location>
        <begin position="7"/>
        <end position="27"/>
    </location>
</feature>
<comment type="caution">
    <text evidence="6">The sequence shown here is derived from an EMBL/GenBank/DDBJ whole genome shotgun (WGS) entry which is preliminary data.</text>
</comment>
<evidence type="ECO:0000313" key="7">
    <source>
        <dbReference type="Proteomes" id="UP000440004"/>
    </source>
</evidence>
<name>A0A6A7K4H4_9FIRM</name>
<dbReference type="InterPro" id="IPR007318">
    <property type="entry name" value="Phopholipid_MeTrfase"/>
</dbReference>
<dbReference type="RefSeq" id="WP_152800604.1">
    <property type="nucleotide sequence ID" value="NZ_WHNX01000001.1"/>
</dbReference>
<dbReference type="GO" id="GO:0012505">
    <property type="term" value="C:endomembrane system"/>
    <property type="evidence" value="ECO:0007669"/>
    <property type="project" value="UniProtKB-SubCell"/>
</dbReference>
<dbReference type="Proteomes" id="UP000440004">
    <property type="component" value="Unassembled WGS sequence"/>
</dbReference>
<evidence type="ECO:0000256" key="2">
    <source>
        <dbReference type="ARBA" id="ARBA00022692"/>
    </source>
</evidence>
<evidence type="ECO:0000256" key="4">
    <source>
        <dbReference type="ARBA" id="ARBA00023136"/>
    </source>
</evidence>
<proteinExistence type="predicted"/>
<evidence type="ECO:0000256" key="1">
    <source>
        <dbReference type="ARBA" id="ARBA00004127"/>
    </source>
</evidence>
<sequence length="157" mass="18498">MLIKAVIAFLYLPGVIAFLVPVIIAIYDPWRSSFISIGVLVIINGLLVLIWCVRDFYISGRGTLAPWEPPKKLIVIGLYRFVRNPMYIGVLILVLGWSILFSSPLLVLYMFILAISFHIRTVKYEEPYLKEQFKDEWELYRRKVPRWFPKIDFWTNQ</sequence>
<dbReference type="GO" id="GO:0032259">
    <property type="term" value="P:methylation"/>
    <property type="evidence" value="ECO:0007669"/>
    <property type="project" value="UniProtKB-KW"/>
</dbReference>
<dbReference type="GO" id="GO:0008168">
    <property type="term" value="F:methyltransferase activity"/>
    <property type="evidence" value="ECO:0007669"/>
    <property type="project" value="UniProtKB-KW"/>
</dbReference>
<dbReference type="Gene3D" id="1.20.120.1630">
    <property type="match status" value="1"/>
</dbReference>
<feature type="transmembrane region" description="Helical" evidence="5">
    <location>
        <begin position="86"/>
        <end position="119"/>
    </location>
</feature>
<dbReference type="Pfam" id="PF04191">
    <property type="entry name" value="PEMT"/>
    <property type="match status" value="1"/>
</dbReference>
<organism evidence="6 7">
    <name type="scientific">Alkalibaculum sporogenes</name>
    <dbReference type="NCBI Taxonomy" id="2655001"/>
    <lineage>
        <taxon>Bacteria</taxon>
        <taxon>Bacillati</taxon>
        <taxon>Bacillota</taxon>
        <taxon>Clostridia</taxon>
        <taxon>Eubacteriales</taxon>
        <taxon>Eubacteriaceae</taxon>
        <taxon>Alkalibaculum</taxon>
    </lineage>
</organism>
<evidence type="ECO:0000256" key="3">
    <source>
        <dbReference type="ARBA" id="ARBA00022989"/>
    </source>
</evidence>
<evidence type="ECO:0000313" key="6">
    <source>
        <dbReference type="EMBL" id="MPW24275.1"/>
    </source>
</evidence>
<dbReference type="EMBL" id="WHNX01000001">
    <property type="protein sequence ID" value="MPW24275.1"/>
    <property type="molecule type" value="Genomic_DNA"/>
</dbReference>
<keyword evidence="6" id="KW-0808">Transferase</keyword>
<reference evidence="6 7" key="1">
    <citation type="submission" date="2019-10" db="EMBL/GenBank/DDBJ databases">
        <title>Alkalibaculum tamaniensis sp.nov., a new alkaliphilic acetogen, isolated on methoxylated aromatics from a mud volcano.</title>
        <authorList>
            <person name="Khomyakova M.A."/>
            <person name="Merkel A.Y."/>
            <person name="Bonch-Osmolovskaya E.A."/>
            <person name="Slobodkin A.I."/>
        </authorList>
    </citation>
    <scope>NUCLEOTIDE SEQUENCE [LARGE SCALE GENOMIC DNA]</scope>
    <source>
        <strain evidence="6 7">M08DMB</strain>
    </source>
</reference>
<keyword evidence="2 5" id="KW-0812">Transmembrane</keyword>
<gene>
    <name evidence="6" type="ORF">GC105_00505</name>
</gene>
<protein>
    <submittedName>
        <fullName evidence="6">Isoprenylcysteine carboxyl methyltransferase</fullName>
    </submittedName>
</protein>
<evidence type="ECO:0000256" key="5">
    <source>
        <dbReference type="SAM" id="Phobius"/>
    </source>
</evidence>
<feature type="transmembrane region" description="Helical" evidence="5">
    <location>
        <begin position="33"/>
        <end position="53"/>
    </location>
</feature>
<dbReference type="PANTHER" id="PTHR12714">
    <property type="entry name" value="PROTEIN-S ISOPRENYLCYSTEINE O-METHYLTRANSFERASE"/>
    <property type="match status" value="1"/>
</dbReference>